<keyword evidence="4" id="KW-0479">Metal-binding</keyword>
<dbReference type="Pfam" id="PF04055">
    <property type="entry name" value="Radical_SAM"/>
    <property type="match status" value="1"/>
</dbReference>
<evidence type="ECO:0000256" key="1">
    <source>
        <dbReference type="ARBA" id="ARBA00001966"/>
    </source>
</evidence>
<organism evidence="9 10">
    <name type="scientific">Terrabacter lapilli</name>
    <dbReference type="NCBI Taxonomy" id="436231"/>
    <lineage>
        <taxon>Bacteria</taxon>
        <taxon>Bacillati</taxon>
        <taxon>Actinomycetota</taxon>
        <taxon>Actinomycetes</taxon>
        <taxon>Micrococcales</taxon>
        <taxon>Intrasporangiaceae</taxon>
        <taxon>Terrabacter</taxon>
    </lineage>
</organism>
<dbReference type="InterPro" id="IPR023885">
    <property type="entry name" value="4Fe4S-binding_SPASM_dom"/>
</dbReference>
<dbReference type="InterPro" id="IPR047207">
    <property type="entry name" value="SPASM_anSME"/>
</dbReference>
<dbReference type="InterPro" id="IPR007197">
    <property type="entry name" value="rSAM"/>
</dbReference>
<evidence type="ECO:0000256" key="2">
    <source>
        <dbReference type="ARBA" id="ARBA00022485"/>
    </source>
</evidence>
<keyword evidence="3" id="KW-0949">S-adenosyl-L-methionine</keyword>
<dbReference type="Gene3D" id="3.20.20.70">
    <property type="entry name" value="Aldolase class I"/>
    <property type="match status" value="1"/>
</dbReference>
<dbReference type="SFLD" id="SFLDG01386">
    <property type="entry name" value="main_SPASM_domain-containing"/>
    <property type="match status" value="1"/>
</dbReference>
<dbReference type="InterPro" id="IPR023867">
    <property type="entry name" value="Sulphatase_maturase_rSAM"/>
</dbReference>
<dbReference type="EMBL" id="BAAAPU010000012">
    <property type="protein sequence ID" value="GAA1994052.1"/>
    <property type="molecule type" value="Genomic_DNA"/>
</dbReference>
<accession>A0ABN2SWZ5</accession>
<dbReference type="PANTHER" id="PTHR43273:SF3">
    <property type="entry name" value="ANAEROBIC SULFATASE-MATURATING ENZYME HOMOLOG ASLB-RELATED"/>
    <property type="match status" value="1"/>
</dbReference>
<dbReference type="CDD" id="cd01335">
    <property type="entry name" value="Radical_SAM"/>
    <property type="match status" value="1"/>
</dbReference>
<dbReference type="PROSITE" id="PS51918">
    <property type="entry name" value="RADICAL_SAM"/>
    <property type="match status" value="1"/>
</dbReference>
<dbReference type="PANTHER" id="PTHR43273">
    <property type="entry name" value="ANAEROBIC SULFATASE-MATURATING ENZYME HOMOLOG ASLB-RELATED"/>
    <property type="match status" value="1"/>
</dbReference>
<evidence type="ECO:0000256" key="4">
    <source>
        <dbReference type="ARBA" id="ARBA00022723"/>
    </source>
</evidence>
<feature type="domain" description="Radical SAM core" evidence="8">
    <location>
        <begin position="5"/>
        <end position="244"/>
    </location>
</feature>
<evidence type="ECO:0000313" key="10">
    <source>
        <dbReference type="Proteomes" id="UP001500013"/>
    </source>
</evidence>
<evidence type="ECO:0000256" key="6">
    <source>
        <dbReference type="ARBA" id="ARBA00023014"/>
    </source>
</evidence>
<dbReference type="SUPFAM" id="SSF102114">
    <property type="entry name" value="Radical SAM enzymes"/>
    <property type="match status" value="1"/>
</dbReference>
<dbReference type="InterPro" id="IPR058240">
    <property type="entry name" value="rSAM_sf"/>
</dbReference>
<comment type="cofactor">
    <cofactor evidence="1">
        <name>[4Fe-4S] cluster</name>
        <dbReference type="ChEBI" id="CHEBI:49883"/>
    </cofactor>
</comment>
<keyword evidence="10" id="KW-1185">Reference proteome</keyword>
<dbReference type="SFLD" id="SFLDF00285">
    <property type="entry name" value="anaerobic_Ser-type_sulfatase-m"/>
    <property type="match status" value="1"/>
</dbReference>
<evidence type="ECO:0000259" key="8">
    <source>
        <dbReference type="PROSITE" id="PS51918"/>
    </source>
</evidence>
<dbReference type="SFLD" id="SFLDS00029">
    <property type="entry name" value="Radical_SAM"/>
    <property type="match status" value="1"/>
</dbReference>
<evidence type="ECO:0000313" key="9">
    <source>
        <dbReference type="EMBL" id="GAA1994052.1"/>
    </source>
</evidence>
<evidence type="ECO:0000256" key="7">
    <source>
        <dbReference type="ARBA" id="ARBA00023601"/>
    </source>
</evidence>
<dbReference type="SFLD" id="SFLDG01072">
    <property type="entry name" value="dehydrogenase_like"/>
    <property type="match status" value="1"/>
</dbReference>
<dbReference type="InterPro" id="IPR013785">
    <property type="entry name" value="Aldolase_TIM"/>
</dbReference>
<dbReference type="NCBIfam" id="TIGR03942">
    <property type="entry name" value="sulfatase_rSAM"/>
    <property type="match status" value="1"/>
</dbReference>
<sequence>MTTAPAGRQPVHIMAKPTGAVCNLDCEYCFFLSKEQLYPDSTFRMTPETQETYLRQLFATHPAGGEVTVNYQGGEPTLMGLQFFRDSVEIADRFAGPHQRVQHTIQTNATLLDDDWGAFLAEHGFLVGVSIDGPREMHDAFRVDKGGKPTFDRVLRGIDVLKRNAVSWNALTTINAANAEHGLEVYRFLRDDLGATFIQLIPIVERVTPALLPMADAGWGVRAKDRPLYKQEGSAVTHRSVTGEQYGRFLIEVFDEWGRNDVGDVFVQMFDTALAHWLGMDQAGMCVHARTCGTALALEHNGDLYSCDHFVEPAYKLGNLAEGRPMLDLVVSDQQKAFGNAKADLPQYCLDCDVRFACNGGCPKDRFDTTPDGEPGLHHLCAGYKDFFHHVDAPMRVMAELLRNGRDATALRDWYAARDTRDTAPTP</sequence>
<gene>
    <name evidence="9" type="ORF">GCM10009817_40420</name>
</gene>
<protein>
    <submittedName>
        <fullName evidence="9">Anaerobic sulfatase maturase</fullName>
    </submittedName>
</protein>
<proteinExistence type="inferred from homology"/>
<dbReference type="Proteomes" id="UP001500013">
    <property type="component" value="Unassembled WGS sequence"/>
</dbReference>
<dbReference type="SFLD" id="SFLDG01067">
    <property type="entry name" value="SPASM/twitch_domain_containing"/>
    <property type="match status" value="1"/>
</dbReference>
<dbReference type="Pfam" id="PF13186">
    <property type="entry name" value="SPASM"/>
    <property type="match status" value="1"/>
</dbReference>
<evidence type="ECO:0000256" key="3">
    <source>
        <dbReference type="ARBA" id="ARBA00022691"/>
    </source>
</evidence>
<dbReference type="RefSeq" id="WP_344067161.1">
    <property type="nucleotide sequence ID" value="NZ_BAAAPU010000012.1"/>
</dbReference>
<keyword evidence="5" id="KW-0408">Iron</keyword>
<keyword evidence="2" id="KW-0004">4Fe-4S</keyword>
<name>A0ABN2SWZ5_9MICO</name>
<dbReference type="InterPro" id="IPR034491">
    <property type="entry name" value="Anaerob_Ser_sulfatase-maturase"/>
</dbReference>
<comment type="caution">
    <text evidence="9">The sequence shown here is derived from an EMBL/GenBank/DDBJ whole genome shotgun (WGS) entry which is preliminary data.</text>
</comment>
<reference evidence="9 10" key="1">
    <citation type="journal article" date="2019" name="Int. J. Syst. Evol. Microbiol.">
        <title>The Global Catalogue of Microorganisms (GCM) 10K type strain sequencing project: providing services to taxonomists for standard genome sequencing and annotation.</title>
        <authorList>
            <consortium name="The Broad Institute Genomics Platform"/>
            <consortium name="The Broad Institute Genome Sequencing Center for Infectious Disease"/>
            <person name="Wu L."/>
            <person name="Ma J."/>
        </authorList>
    </citation>
    <scope>NUCLEOTIDE SEQUENCE [LARGE SCALE GENOMIC DNA]</scope>
    <source>
        <strain evidence="9 10">JCM 15628</strain>
    </source>
</reference>
<dbReference type="NCBIfam" id="TIGR04085">
    <property type="entry name" value="rSAM_more_4Fe4S"/>
    <property type="match status" value="1"/>
</dbReference>
<comment type="similarity">
    <text evidence="7">Belongs to the radical SAM superfamily. Anaerobic sulfatase-maturating enzyme family.</text>
</comment>
<keyword evidence="6" id="KW-0411">Iron-sulfur</keyword>
<dbReference type="SFLD" id="SFLDG01384">
    <property type="entry name" value="thioether_bond_formation_requi"/>
    <property type="match status" value="1"/>
</dbReference>
<evidence type="ECO:0000256" key="5">
    <source>
        <dbReference type="ARBA" id="ARBA00023004"/>
    </source>
</evidence>
<dbReference type="CDD" id="cd21120">
    <property type="entry name" value="SPASM_anSME"/>
    <property type="match status" value="1"/>
</dbReference>